<comment type="caution">
    <text evidence="1">The sequence shown here is derived from an EMBL/GenBank/DDBJ whole genome shotgun (WGS) entry which is preliminary data.</text>
</comment>
<dbReference type="EMBL" id="AIMF01000049">
    <property type="protein sequence ID" value="EJF92210.1"/>
    <property type="molecule type" value="Genomic_DNA"/>
</dbReference>
<organism evidence="1 2">
    <name type="scientific">Bartonella elizabethae F9251 = ATCC 49927</name>
    <dbReference type="NCBI Taxonomy" id="1094555"/>
    <lineage>
        <taxon>Bacteria</taxon>
        <taxon>Pseudomonadati</taxon>
        <taxon>Pseudomonadota</taxon>
        <taxon>Alphaproteobacteria</taxon>
        <taxon>Hyphomicrobiales</taxon>
        <taxon>Bartonellaceae</taxon>
        <taxon>Bartonella</taxon>
    </lineage>
</organism>
<dbReference type="Proteomes" id="UP000008941">
    <property type="component" value="Unassembled WGS sequence"/>
</dbReference>
<dbReference type="PATRIC" id="fig|1094555.3.peg.1950"/>
<accession>J1K4W0</accession>
<evidence type="ECO:0000313" key="1">
    <source>
        <dbReference type="EMBL" id="EJF92210.1"/>
    </source>
</evidence>
<proteinExistence type="predicted"/>
<gene>
    <name evidence="1" type="ORF">MEE_01644</name>
</gene>
<name>J1K4W0_BAREL</name>
<protein>
    <submittedName>
        <fullName evidence="1">Uncharacterized protein</fullName>
    </submittedName>
</protein>
<dbReference type="AlphaFoldDB" id="J1K4W0"/>
<evidence type="ECO:0000313" key="2">
    <source>
        <dbReference type="Proteomes" id="UP000008941"/>
    </source>
</evidence>
<reference evidence="1 2" key="1">
    <citation type="submission" date="2012-03" db="EMBL/GenBank/DDBJ databases">
        <title>The Genome Sequence of Bartonella elizabethae F9251.</title>
        <authorList>
            <consortium name="The Broad Institute Genome Sequencing Platform"/>
            <consortium name="The Broad Institute Genome Sequencing Center for Infectious Disease"/>
            <person name="Feldgarden M."/>
            <person name="Kirby J."/>
            <person name="Kosoy M."/>
            <person name="Birtles R."/>
            <person name="Probert W.S."/>
            <person name="Chiaraviglio L."/>
            <person name="Young S.K."/>
            <person name="Zeng Q."/>
            <person name="Gargeya S."/>
            <person name="Fitzgerald M."/>
            <person name="Haas B."/>
            <person name="Abouelleil A."/>
            <person name="Alvarado L."/>
            <person name="Arachchi H.M."/>
            <person name="Berlin A."/>
            <person name="Chapman S.B."/>
            <person name="Gearin G."/>
            <person name="Goldberg J."/>
            <person name="Griggs A."/>
            <person name="Gujja S."/>
            <person name="Hansen M."/>
            <person name="Heiman D."/>
            <person name="Howarth C."/>
            <person name="Larimer J."/>
            <person name="Lui A."/>
            <person name="MacDonald P.J.P."/>
            <person name="McCowen C."/>
            <person name="Montmayeur A."/>
            <person name="Murphy C."/>
            <person name="Neiman D."/>
            <person name="Pearson M."/>
            <person name="Priest M."/>
            <person name="Roberts A."/>
            <person name="Saif S."/>
            <person name="Shea T."/>
            <person name="Sisk P."/>
            <person name="Stolte C."/>
            <person name="Sykes S."/>
            <person name="Wortman J."/>
            <person name="Nusbaum C."/>
            <person name="Birren B."/>
        </authorList>
    </citation>
    <scope>NUCLEOTIDE SEQUENCE [LARGE SCALE GENOMIC DNA]</scope>
    <source>
        <strain evidence="1 2">F9251</strain>
    </source>
</reference>
<dbReference type="HOGENOM" id="CLU_157072_0_0_5"/>
<sequence length="133" mass="15329">MGGMSEIQSPLHKKTNIAHICRSVGSASTKPRVRLWTKSNSLTRQKINVRCYQREALDYANTRSPLRKVALKLLKREKIKPHSFRKKASYIKNKIKNIKKRSQKNTRKISYIDHGVIKIGIVLYSLKKEDGAL</sequence>